<dbReference type="InterPro" id="IPR000504">
    <property type="entry name" value="RRM_dom"/>
</dbReference>
<dbReference type="OrthoDB" id="2588702at2759"/>
<evidence type="ECO:0000256" key="1">
    <source>
        <dbReference type="ARBA" id="ARBA00022737"/>
    </source>
</evidence>
<proteinExistence type="predicted"/>
<dbReference type="InterPro" id="IPR035979">
    <property type="entry name" value="RBD_domain_sf"/>
</dbReference>
<evidence type="ECO:0000313" key="6">
    <source>
        <dbReference type="Proteomes" id="UP000821853"/>
    </source>
</evidence>
<reference evidence="5 6" key="1">
    <citation type="journal article" date="2020" name="Cell">
        <title>Large-Scale Comparative Analyses of Tick Genomes Elucidate Their Genetic Diversity and Vector Capacities.</title>
        <authorList>
            <consortium name="Tick Genome and Microbiome Consortium (TIGMIC)"/>
            <person name="Jia N."/>
            <person name="Wang J."/>
            <person name="Shi W."/>
            <person name="Du L."/>
            <person name="Sun Y."/>
            <person name="Zhan W."/>
            <person name="Jiang J.F."/>
            <person name="Wang Q."/>
            <person name="Zhang B."/>
            <person name="Ji P."/>
            <person name="Bell-Sakyi L."/>
            <person name="Cui X.M."/>
            <person name="Yuan T.T."/>
            <person name="Jiang B.G."/>
            <person name="Yang W.F."/>
            <person name="Lam T.T."/>
            <person name="Chang Q.C."/>
            <person name="Ding S.J."/>
            <person name="Wang X.J."/>
            <person name="Zhu J.G."/>
            <person name="Ruan X.D."/>
            <person name="Zhao L."/>
            <person name="Wei J.T."/>
            <person name="Ye R.Z."/>
            <person name="Que T.C."/>
            <person name="Du C.H."/>
            <person name="Zhou Y.H."/>
            <person name="Cheng J.X."/>
            <person name="Dai P.F."/>
            <person name="Guo W.B."/>
            <person name="Han X.H."/>
            <person name="Huang E.J."/>
            <person name="Li L.F."/>
            <person name="Wei W."/>
            <person name="Gao Y.C."/>
            <person name="Liu J.Z."/>
            <person name="Shao H.Z."/>
            <person name="Wang X."/>
            <person name="Wang C.C."/>
            <person name="Yang T.C."/>
            <person name="Huo Q.B."/>
            <person name="Li W."/>
            <person name="Chen H.Y."/>
            <person name="Chen S.E."/>
            <person name="Zhou L.G."/>
            <person name="Ni X.B."/>
            <person name="Tian J.H."/>
            <person name="Sheng Y."/>
            <person name="Liu T."/>
            <person name="Pan Y.S."/>
            <person name="Xia L.Y."/>
            <person name="Li J."/>
            <person name="Zhao F."/>
            <person name="Cao W.C."/>
        </authorList>
    </citation>
    <scope>NUCLEOTIDE SEQUENCE [LARGE SCALE GENOMIC DNA]</scope>
    <source>
        <strain evidence="5">HaeL-2018</strain>
    </source>
</reference>
<comment type="caution">
    <text evidence="5">The sequence shown here is derived from an EMBL/GenBank/DDBJ whole genome shotgun (WGS) entry which is preliminary data.</text>
</comment>
<gene>
    <name evidence="5" type="ORF">HPB48_005751</name>
</gene>
<dbReference type="PROSITE" id="PS50102">
    <property type="entry name" value="RRM"/>
    <property type="match status" value="1"/>
</dbReference>
<dbReference type="AlphaFoldDB" id="A0A9J6FBX0"/>
<dbReference type="SMART" id="SM00360">
    <property type="entry name" value="RRM"/>
    <property type="match status" value="1"/>
</dbReference>
<dbReference type="PANTHER" id="PTHR13976">
    <property type="entry name" value="HETEROGENEOUS NUCLEAR RIBONUCLEOPROTEIN-RELATED"/>
    <property type="match status" value="1"/>
</dbReference>
<evidence type="ECO:0000313" key="5">
    <source>
        <dbReference type="EMBL" id="KAH9360299.1"/>
    </source>
</evidence>
<dbReference type="GO" id="GO:0003723">
    <property type="term" value="F:RNA binding"/>
    <property type="evidence" value="ECO:0007669"/>
    <property type="project" value="UniProtKB-UniRule"/>
</dbReference>
<dbReference type="EMBL" id="JABSTR010000001">
    <property type="protein sequence ID" value="KAH9360299.1"/>
    <property type="molecule type" value="Genomic_DNA"/>
</dbReference>
<dbReference type="VEuPathDB" id="VectorBase:HLOH_045908"/>
<dbReference type="Gene3D" id="3.30.70.330">
    <property type="match status" value="1"/>
</dbReference>
<dbReference type="InterPro" id="IPR050666">
    <property type="entry name" value="ESRP"/>
</dbReference>
<protein>
    <recommendedName>
        <fullName evidence="4">RRM domain-containing protein</fullName>
    </recommendedName>
</protein>
<organism evidence="5 6">
    <name type="scientific">Haemaphysalis longicornis</name>
    <name type="common">Bush tick</name>
    <dbReference type="NCBI Taxonomy" id="44386"/>
    <lineage>
        <taxon>Eukaryota</taxon>
        <taxon>Metazoa</taxon>
        <taxon>Ecdysozoa</taxon>
        <taxon>Arthropoda</taxon>
        <taxon>Chelicerata</taxon>
        <taxon>Arachnida</taxon>
        <taxon>Acari</taxon>
        <taxon>Parasitiformes</taxon>
        <taxon>Ixodida</taxon>
        <taxon>Ixodoidea</taxon>
        <taxon>Ixodidae</taxon>
        <taxon>Haemaphysalinae</taxon>
        <taxon>Haemaphysalis</taxon>
    </lineage>
</organism>
<keyword evidence="2 3" id="KW-0694">RNA-binding</keyword>
<evidence type="ECO:0000256" key="2">
    <source>
        <dbReference type="ARBA" id="ARBA00022884"/>
    </source>
</evidence>
<keyword evidence="1" id="KW-0677">Repeat</keyword>
<dbReference type="InterPro" id="IPR012677">
    <property type="entry name" value="Nucleotide-bd_a/b_plait_sf"/>
</dbReference>
<dbReference type="SUPFAM" id="SSF54928">
    <property type="entry name" value="RNA-binding domain, RBD"/>
    <property type="match status" value="1"/>
</dbReference>
<evidence type="ECO:0000256" key="3">
    <source>
        <dbReference type="PROSITE-ProRule" id="PRU00176"/>
    </source>
</evidence>
<dbReference type="Pfam" id="PF00076">
    <property type="entry name" value="RRM_1"/>
    <property type="match status" value="1"/>
</dbReference>
<dbReference type="Proteomes" id="UP000821853">
    <property type="component" value="Chromosome 1"/>
</dbReference>
<feature type="domain" description="RRM" evidence="4">
    <location>
        <begin position="5"/>
        <end position="82"/>
    </location>
</feature>
<sequence>MAGATKVLLRGLPYQATVRDILAFFRGFPYLTADRVDMRRKPNGRPNGEAIVAFPTQAEAERAVKQKNLRKMGNRYIELFIA</sequence>
<keyword evidence="6" id="KW-1185">Reference proteome</keyword>
<evidence type="ECO:0000259" key="4">
    <source>
        <dbReference type="PROSITE" id="PS50102"/>
    </source>
</evidence>
<accession>A0A9J6FBX0</accession>
<dbReference type="OMA" id="FQLTTEC"/>
<name>A0A9J6FBX0_HAELO</name>